<keyword evidence="4" id="KW-1185">Reference proteome</keyword>
<evidence type="ECO:0000313" key="3">
    <source>
        <dbReference type="EMBL" id="KAG6428554.1"/>
    </source>
</evidence>
<organism evidence="3">
    <name type="scientific">Salvia splendens</name>
    <name type="common">Scarlet sage</name>
    <dbReference type="NCBI Taxonomy" id="180675"/>
    <lineage>
        <taxon>Eukaryota</taxon>
        <taxon>Viridiplantae</taxon>
        <taxon>Streptophyta</taxon>
        <taxon>Embryophyta</taxon>
        <taxon>Tracheophyta</taxon>
        <taxon>Spermatophyta</taxon>
        <taxon>Magnoliopsida</taxon>
        <taxon>eudicotyledons</taxon>
        <taxon>Gunneridae</taxon>
        <taxon>Pentapetalae</taxon>
        <taxon>asterids</taxon>
        <taxon>lamiids</taxon>
        <taxon>Lamiales</taxon>
        <taxon>Lamiaceae</taxon>
        <taxon>Nepetoideae</taxon>
        <taxon>Mentheae</taxon>
        <taxon>Salviinae</taxon>
        <taxon>Salvia</taxon>
        <taxon>Salvia subgen. Calosphace</taxon>
        <taxon>core Calosphace</taxon>
    </lineage>
</organism>
<evidence type="ECO:0000256" key="2">
    <source>
        <dbReference type="ARBA" id="ARBA00024198"/>
    </source>
</evidence>
<comment type="similarity">
    <text evidence="2">Belongs to the LAZY family.</text>
</comment>
<reference evidence="3" key="2">
    <citation type="submission" date="2020-08" db="EMBL/GenBank/DDBJ databases">
        <title>Plant Genome Project.</title>
        <authorList>
            <person name="Zhang R.-G."/>
        </authorList>
    </citation>
    <scope>NUCLEOTIDE SEQUENCE</scope>
    <source>
        <strain evidence="3">Huo1</strain>
        <tissue evidence="3">Leaf</tissue>
    </source>
</reference>
<comment type="caution">
    <text evidence="3">The sequence shown here is derived from an EMBL/GenBank/DDBJ whole genome shotgun (WGS) entry which is preliminary data.</text>
</comment>
<evidence type="ECO:0000313" key="4">
    <source>
        <dbReference type="Proteomes" id="UP000298416"/>
    </source>
</evidence>
<protein>
    <submittedName>
        <fullName evidence="3">Uncharacterized protein</fullName>
    </submittedName>
</protein>
<dbReference type="PANTHER" id="PTHR34045">
    <property type="entry name" value="OS03G0406300 PROTEIN"/>
    <property type="match status" value="1"/>
</dbReference>
<evidence type="ECO:0000256" key="1">
    <source>
        <dbReference type="ARBA" id="ARBA00022604"/>
    </source>
</evidence>
<name>A0A8X8YBF5_SALSN</name>
<reference evidence="3" key="1">
    <citation type="submission" date="2018-01" db="EMBL/GenBank/DDBJ databases">
        <authorList>
            <person name="Mao J.F."/>
        </authorList>
    </citation>
    <scope>NUCLEOTIDE SEQUENCE</scope>
    <source>
        <strain evidence="3">Huo1</strain>
        <tissue evidence="3">Leaf</tissue>
    </source>
</reference>
<dbReference type="GO" id="GO:0040008">
    <property type="term" value="P:regulation of growth"/>
    <property type="evidence" value="ECO:0007669"/>
    <property type="project" value="InterPro"/>
</dbReference>
<dbReference type="PANTHER" id="PTHR34045:SF3">
    <property type="entry name" value="PROTEIN LAZY 4"/>
    <property type="match status" value="1"/>
</dbReference>
<dbReference type="InterPro" id="IPR044683">
    <property type="entry name" value="LAZY"/>
</dbReference>
<gene>
    <name evidence="3" type="ORF">SASPL_112806</name>
</gene>
<dbReference type="EMBL" id="PNBA02000004">
    <property type="protein sequence ID" value="KAG6428554.1"/>
    <property type="molecule type" value="Genomic_DNA"/>
</dbReference>
<dbReference type="Proteomes" id="UP000298416">
    <property type="component" value="Unassembled WGS sequence"/>
</dbReference>
<accession>A0A8X8YBF5</accession>
<proteinExistence type="inferred from homology"/>
<sequence length="227" mass="25517">MNLRDLISIFEMHADEKKMTCNEEFSDWPNALLAIGTFGNNANPKNREPVVESEESTLAMKDEENLSVEHLINCLRGGGDEGGDRRLERLGSLVERGGKDIKSDKRNRGIGKRSLSFLLKKALLCGGGFTAALPIIRDPLPDLKIDQSTMEKILRAMLHKKIYPQRPTTPNKCLDMGEEDDTTTHGSKWDKTDSECKYCAGDLRIYDQCNSELDWSLGMFLPWLAVP</sequence>
<keyword evidence="1" id="KW-0341">Growth regulation</keyword>
<dbReference type="GO" id="GO:0009630">
    <property type="term" value="P:gravitropism"/>
    <property type="evidence" value="ECO:0007669"/>
    <property type="project" value="InterPro"/>
</dbReference>
<dbReference type="AlphaFoldDB" id="A0A8X8YBF5"/>